<evidence type="ECO:0000259" key="2">
    <source>
        <dbReference type="Pfam" id="PF13810"/>
    </source>
</evidence>
<dbReference type="EMBL" id="JAXOVC010000014">
    <property type="protein sequence ID" value="KAK4494175.1"/>
    <property type="molecule type" value="Genomic_DNA"/>
</dbReference>
<proteinExistence type="predicted"/>
<keyword evidence="4" id="KW-1185">Reference proteome</keyword>
<dbReference type="Proteomes" id="UP001305779">
    <property type="component" value="Unassembled WGS sequence"/>
</dbReference>
<dbReference type="Pfam" id="PF13810">
    <property type="entry name" value="DUF4185"/>
    <property type="match status" value="1"/>
</dbReference>
<evidence type="ECO:0000256" key="1">
    <source>
        <dbReference type="SAM" id="SignalP"/>
    </source>
</evidence>
<gene>
    <name evidence="3" type="ORF">PRZ48_014473</name>
</gene>
<comment type="caution">
    <text evidence="3">The sequence shown here is derived from an EMBL/GenBank/DDBJ whole genome shotgun (WGS) entry which is preliminary data.</text>
</comment>
<evidence type="ECO:0000313" key="3">
    <source>
        <dbReference type="EMBL" id="KAK4494175.1"/>
    </source>
</evidence>
<evidence type="ECO:0000313" key="4">
    <source>
        <dbReference type="Proteomes" id="UP001305779"/>
    </source>
</evidence>
<feature type="domain" description="DUF4185" evidence="2">
    <location>
        <begin position="214"/>
        <end position="366"/>
    </location>
</feature>
<keyword evidence="1" id="KW-0732">Signal</keyword>
<sequence length="375" mass="40090">MAIVSSLVCFASLLAVVCNAQSANPIKVNTGSTQFLGQQMSSNDPNVSRDGGSQGVLNNVYYQTFADTCQKNNPNDTDCATFRANTIAVTTYSPTIVSDFSNPPAQFCTPNNGARIHITNLVPTDGVSGTHGAVFYQALGSCSQNINGCTTALGVALVQTAPSGQQPTCSVLYGFWDTTKEPMWGSIGAVVSRFPYSRRLVLGTPPANAIQGPQSDGYIYTFGTLDGVQNPAANPNTSDMYVARVLPGSVQTLSAYQYWDGASFQSQRITSGFSNAAVLKNVSPGSVHYNSYYSKYIALNLVNGNTLQAYTASVPQGPWSGAVTLWSNSSYGPPYIPLYDPQGLSFRDTSGKTLIAQMSEFPYNTIKVTIKLFFQ</sequence>
<accession>A0ABR0DYC4</accession>
<reference evidence="3 4" key="1">
    <citation type="journal article" date="2023" name="G3 (Bethesda)">
        <title>A chromosome-level genome assembly of Zasmidium syzygii isolated from banana leaves.</title>
        <authorList>
            <person name="van Westerhoven A.C."/>
            <person name="Mehrabi R."/>
            <person name="Talebi R."/>
            <person name="Steentjes M.B.F."/>
            <person name="Corcolon B."/>
            <person name="Chong P.A."/>
            <person name="Kema G.H.J."/>
            <person name="Seidl M.F."/>
        </authorList>
    </citation>
    <scope>NUCLEOTIDE SEQUENCE [LARGE SCALE GENOMIC DNA]</scope>
    <source>
        <strain evidence="3 4">P124</strain>
    </source>
</reference>
<name>A0ABR0DYC4_ZASCE</name>
<dbReference type="InterPro" id="IPR025442">
    <property type="entry name" value="DUF4185"/>
</dbReference>
<feature type="signal peptide" evidence="1">
    <location>
        <begin position="1"/>
        <end position="22"/>
    </location>
</feature>
<feature type="chain" id="PRO_5047206555" description="DUF4185 domain-containing protein" evidence="1">
    <location>
        <begin position="23"/>
        <end position="375"/>
    </location>
</feature>
<organism evidence="3 4">
    <name type="scientific">Zasmidium cellare</name>
    <name type="common">Wine cellar mold</name>
    <name type="synonym">Racodium cellare</name>
    <dbReference type="NCBI Taxonomy" id="395010"/>
    <lineage>
        <taxon>Eukaryota</taxon>
        <taxon>Fungi</taxon>
        <taxon>Dikarya</taxon>
        <taxon>Ascomycota</taxon>
        <taxon>Pezizomycotina</taxon>
        <taxon>Dothideomycetes</taxon>
        <taxon>Dothideomycetidae</taxon>
        <taxon>Mycosphaerellales</taxon>
        <taxon>Mycosphaerellaceae</taxon>
        <taxon>Zasmidium</taxon>
    </lineage>
</organism>
<protein>
    <recommendedName>
        <fullName evidence="2">DUF4185 domain-containing protein</fullName>
    </recommendedName>
</protein>